<dbReference type="Gene3D" id="1.10.1170.10">
    <property type="entry name" value="Inhibitor Of Apoptosis Protein (2mihbC-IAP-1), Chain A"/>
    <property type="match status" value="1"/>
</dbReference>
<dbReference type="OrthoDB" id="8177873at2759"/>
<dbReference type="GO" id="GO:0005737">
    <property type="term" value="C:cytoplasm"/>
    <property type="evidence" value="ECO:0007669"/>
    <property type="project" value="TreeGrafter"/>
</dbReference>
<dbReference type="Proteomes" id="UP001152795">
    <property type="component" value="Unassembled WGS sequence"/>
</dbReference>
<organism evidence="1 2">
    <name type="scientific">Paramuricea clavata</name>
    <name type="common">Red gorgonian</name>
    <name type="synonym">Violescent sea-whip</name>
    <dbReference type="NCBI Taxonomy" id="317549"/>
    <lineage>
        <taxon>Eukaryota</taxon>
        <taxon>Metazoa</taxon>
        <taxon>Cnidaria</taxon>
        <taxon>Anthozoa</taxon>
        <taxon>Octocorallia</taxon>
        <taxon>Malacalcyonacea</taxon>
        <taxon>Plexauridae</taxon>
        <taxon>Paramuricea</taxon>
    </lineage>
</organism>
<dbReference type="SUPFAM" id="SSF52540">
    <property type="entry name" value="P-loop containing nucleoside triphosphate hydrolases"/>
    <property type="match status" value="1"/>
</dbReference>
<dbReference type="InterPro" id="IPR027417">
    <property type="entry name" value="P-loop_NTPase"/>
</dbReference>
<dbReference type="GO" id="GO:0043027">
    <property type="term" value="F:cysteine-type endopeptidase inhibitor activity involved in apoptotic process"/>
    <property type="evidence" value="ECO:0007669"/>
    <property type="project" value="TreeGrafter"/>
</dbReference>
<dbReference type="AlphaFoldDB" id="A0A7D9JH53"/>
<proteinExistence type="predicted"/>
<gene>
    <name evidence="1" type="ORF">PACLA_8A077524</name>
</gene>
<reference evidence="1" key="1">
    <citation type="submission" date="2020-04" db="EMBL/GenBank/DDBJ databases">
        <authorList>
            <person name="Alioto T."/>
            <person name="Alioto T."/>
            <person name="Gomez Garrido J."/>
        </authorList>
    </citation>
    <scope>NUCLEOTIDE SEQUENCE</scope>
    <source>
        <strain evidence="1">A484AB</strain>
    </source>
</reference>
<dbReference type="PROSITE" id="PS50143">
    <property type="entry name" value="BIR_REPEAT_2"/>
    <property type="match status" value="1"/>
</dbReference>
<dbReference type="Pfam" id="PF00653">
    <property type="entry name" value="BIR"/>
    <property type="match status" value="1"/>
</dbReference>
<dbReference type="GO" id="GO:0061630">
    <property type="term" value="F:ubiquitin protein ligase activity"/>
    <property type="evidence" value="ECO:0007669"/>
    <property type="project" value="TreeGrafter"/>
</dbReference>
<dbReference type="GO" id="GO:0043066">
    <property type="term" value="P:negative regulation of apoptotic process"/>
    <property type="evidence" value="ECO:0007669"/>
    <property type="project" value="TreeGrafter"/>
</dbReference>
<dbReference type="InterPro" id="IPR001370">
    <property type="entry name" value="BIR_rpt"/>
</dbReference>
<accession>A0A7D9JH53</accession>
<dbReference type="SUPFAM" id="SSF57924">
    <property type="entry name" value="Inhibitor of apoptosis (IAP) repeat"/>
    <property type="match status" value="1"/>
</dbReference>
<dbReference type="EMBL" id="CACRXK020016388">
    <property type="protein sequence ID" value="CAB4029758.1"/>
    <property type="molecule type" value="Genomic_DNA"/>
</dbReference>
<sequence>MESDVFEAVYIPAQNELHTTTTICLNDALEDYIQREFPELSEQTASSYLVPATFQSQATENLSAIPSSLISKEDHLRSQGDAAEEVIFNSLKYMKIPGVVFHGRPYINESKNSRTFKEHDFVILTAEKRICLIEVKCCADSSDPLVKVLSNGKSIKDNRRSGLHQLDAHTSVLQDKYGVHSSVVGQILAWPFLTGHDPQGRERFTQDVSSGKKHFFKDVCRDIDKFSAVLSDYLNQLPVLEGDIWNLVLRWFTLLGCSAVIDTLTGTMDSQLILLSQEQLAAVYSQPNNTDGPVVIYGPPGSGKTVLILIIIKKLWKDNKIGPGNKCLLLTGRYGSGLKHFARKCLEKHGIEHVIIKSLPASHEVFQSWCDKETEKFTHVFVDGIEDLGWYGNIKKNMNFLRLTWKSSEQGYFWCTMDGSQLLYNLAIPGGPNATSQVMPQISLSKTFRSTGNIFTFTKSCIPVCNDITEDSHIIGAVNDKVTCHLPMQKLSLAHKISGPPVYFVNSENFVSREEVVCLLIIDLCGRKGIKPNDLVLMTSASILQGRLNITAINQGFEKFFSSKGFIPKGIVGVQRFLDSQQEERFCVCSASGYKGLEAKVVIAVPLLFNNSSREMIQRMMYSISSRCLCLLVIVWNQTESVGVMDAEQLSQYAITSSESQLKQFFKDVDQHNKAEIERLRKEEERLKTFETYPLDANVKPTDLAKNGFIYRDGNTSDSVMCVFCGGVLYDWEPNDVPSKEHETFYSNCPFVKGENVNNVPIL</sequence>
<dbReference type="InterPro" id="IPR050784">
    <property type="entry name" value="IAP"/>
</dbReference>
<dbReference type="GO" id="GO:0005634">
    <property type="term" value="C:nucleus"/>
    <property type="evidence" value="ECO:0007669"/>
    <property type="project" value="TreeGrafter"/>
</dbReference>
<evidence type="ECO:0000313" key="2">
    <source>
        <dbReference type="Proteomes" id="UP001152795"/>
    </source>
</evidence>
<evidence type="ECO:0000313" key="1">
    <source>
        <dbReference type="EMBL" id="CAB4029758.1"/>
    </source>
</evidence>
<dbReference type="SMART" id="SM00238">
    <property type="entry name" value="BIR"/>
    <property type="match status" value="1"/>
</dbReference>
<dbReference type="GO" id="GO:0031398">
    <property type="term" value="P:positive regulation of protein ubiquitination"/>
    <property type="evidence" value="ECO:0007669"/>
    <property type="project" value="TreeGrafter"/>
</dbReference>
<dbReference type="Gene3D" id="3.40.50.300">
    <property type="entry name" value="P-loop containing nucleotide triphosphate hydrolases"/>
    <property type="match status" value="1"/>
</dbReference>
<comment type="caution">
    <text evidence="1">The sequence shown here is derived from an EMBL/GenBank/DDBJ whole genome shotgun (WGS) entry which is preliminary data.</text>
</comment>
<dbReference type="PANTHER" id="PTHR10044:SF139">
    <property type="entry name" value="DEATH-ASSOCIATED INHIBITOR OF APOPTOSIS 2"/>
    <property type="match status" value="1"/>
</dbReference>
<dbReference type="CDD" id="cd00022">
    <property type="entry name" value="BIR"/>
    <property type="match status" value="1"/>
</dbReference>
<dbReference type="GO" id="GO:0051726">
    <property type="term" value="P:regulation of cell cycle"/>
    <property type="evidence" value="ECO:0007669"/>
    <property type="project" value="TreeGrafter"/>
</dbReference>
<protein>
    <submittedName>
        <fullName evidence="1">Uncharacterized protein</fullName>
    </submittedName>
</protein>
<keyword evidence="2" id="KW-1185">Reference proteome</keyword>
<dbReference type="PANTHER" id="PTHR10044">
    <property type="entry name" value="INHIBITOR OF APOPTOSIS"/>
    <property type="match status" value="1"/>
</dbReference>
<name>A0A7D9JH53_PARCT</name>